<evidence type="ECO:0000313" key="2">
    <source>
        <dbReference type="Proteomes" id="UP000178930"/>
    </source>
</evidence>
<organism evidence="1 2">
    <name type="scientific">Candidatus Buchananbacteria bacterium RIFCSPHIGHO2_01_FULL_39_14</name>
    <dbReference type="NCBI Taxonomy" id="1797532"/>
    <lineage>
        <taxon>Bacteria</taxon>
        <taxon>Candidatus Buchananiibacteriota</taxon>
    </lineage>
</organism>
<dbReference type="AlphaFoldDB" id="A0A1G1XUG7"/>
<dbReference type="Proteomes" id="UP000178930">
    <property type="component" value="Unassembled WGS sequence"/>
</dbReference>
<sequence>MNKLYTSLAAVVMALSPVEGLGQQATAGQVQQKKDTSIIESLLKTFDIFESDLERQGWAQKYDPTVDYLLKYQDVVQEIWKLDLVQYKNSHFLADRRNSYNDGYTAVFFGDEKVDFAVPKDYLYEVKRSNVAMMMLSVRYDYLQTVHWDEKLMKTVEEERVVQLSQSFIGMGCDYSYGTKKRSKCHYKIDVPKAVLSTKEQWHTFTSDEINQVYYVGAGLARAMLDTLRIENQKWKDTSWRKLKEEFKDSAFVDKKTGEFVFYGDSSCEPCELVTSFLFDHKIPFVERSQIGAPGYCSGVPYILEGKSCYGAGAGVIIDITKKMYDFSEPTKEATPIVPVAPASVEVPVKKSKFKQK</sequence>
<protein>
    <submittedName>
        <fullName evidence="1">Uncharacterized protein</fullName>
    </submittedName>
</protein>
<gene>
    <name evidence="1" type="ORF">A2729_03625</name>
</gene>
<evidence type="ECO:0000313" key="1">
    <source>
        <dbReference type="EMBL" id="OGY43614.1"/>
    </source>
</evidence>
<accession>A0A1G1XUG7</accession>
<reference evidence="1 2" key="1">
    <citation type="journal article" date="2016" name="Nat. Commun.">
        <title>Thousands of microbial genomes shed light on interconnected biogeochemical processes in an aquifer system.</title>
        <authorList>
            <person name="Anantharaman K."/>
            <person name="Brown C.T."/>
            <person name="Hug L.A."/>
            <person name="Sharon I."/>
            <person name="Castelle C.J."/>
            <person name="Probst A.J."/>
            <person name="Thomas B.C."/>
            <person name="Singh A."/>
            <person name="Wilkins M.J."/>
            <person name="Karaoz U."/>
            <person name="Brodie E.L."/>
            <person name="Williams K.H."/>
            <person name="Hubbard S.S."/>
            <person name="Banfield J.F."/>
        </authorList>
    </citation>
    <scope>NUCLEOTIDE SEQUENCE [LARGE SCALE GENOMIC DNA]</scope>
</reference>
<comment type="caution">
    <text evidence="1">The sequence shown here is derived from an EMBL/GenBank/DDBJ whole genome shotgun (WGS) entry which is preliminary data.</text>
</comment>
<proteinExistence type="predicted"/>
<dbReference type="EMBL" id="MHIB01000032">
    <property type="protein sequence ID" value="OGY43614.1"/>
    <property type="molecule type" value="Genomic_DNA"/>
</dbReference>
<name>A0A1G1XUG7_9BACT</name>